<proteinExistence type="predicted"/>
<comment type="caution">
    <text evidence="1">The sequence shown here is derived from an EMBL/GenBank/DDBJ whole genome shotgun (WGS) entry which is preliminary data.</text>
</comment>
<protein>
    <submittedName>
        <fullName evidence="1">Plasmid mobilization relaxosome protein MobC</fullName>
    </submittedName>
</protein>
<dbReference type="InterPro" id="IPR013321">
    <property type="entry name" value="Arc_rbn_hlx_hlx"/>
</dbReference>
<dbReference type="InterPro" id="IPR053842">
    <property type="entry name" value="NikA-like"/>
</dbReference>
<reference evidence="1" key="1">
    <citation type="journal article" date="2021" name="PeerJ">
        <title>Extensive microbial diversity within the chicken gut microbiome revealed by metagenomics and culture.</title>
        <authorList>
            <person name="Gilroy R."/>
            <person name="Ravi A."/>
            <person name="Getino M."/>
            <person name="Pursley I."/>
            <person name="Horton D.L."/>
            <person name="Alikhan N.F."/>
            <person name="Baker D."/>
            <person name="Gharbi K."/>
            <person name="Hall N."/>
            <person name="Watson M."/>
            <person name="Adriaenssens E.M."/>
            <person name="Foster-Nyarko E."/>
            <person name="Jarju S."/>
            <person name="Secka A."/>
            <person name="Antonio M."/>
            <person name="Oren A."/>
            <person name="Chaudhuri R.R."/>
            <person name="La Ragione R."/>
            <person name="Hildebrand F."/>
            <person name="Pallen M.J."/>
        </authorList>
    </citation>
    <scope>NUCLEOTIDE SEQUENCE</scope>
    <source>
        <strain evidence="1">ChiBcec16_6824</strain>
    </source>
</reference>
<gene>
    <name evidence="1" type="primary">mobC</name>
    <name evidence="1" type="ORF">H9841_04935</name>
</gene>
<evidence type="ECO:0000313" key="1">
    <source>
        <dbReference type="EMBL" id="HIY21231.1"/>
    </source>
</evidence>
<organism evidence="1 2">
    <name type="scientific">Candidatus Flavonifractor merdigallinarum</name>
    <dbReference type="NCBI Taxonomy" id="2838589"/>
    <lineage>
        <taxon>Bacteria</taxon>
        <taxon>Bacillati</taxon>
        <taxon>Bacillota</taxon>
        <taxon>Clostridia</taxon>
        <taxon>Eubacteriales</taxon>
        <taxon>Oscillospiraceae</taxon>
        <taxon>Flavonifractor</taxon>
    </lineage>
</organism>
<accession>A0A9D1Y852</accession>
<dbReference type="Pfam" id="PF21983">
    <property type="entry name" value="NikA-like"/>
    <property type="match status" value="1"/>
</dbReference>
<reference evidence="1" key="2">
    <citation type="submission" date="2021-04" db="EMBL/GenBank/DDBJ databases">
        <authorList>
            <person name="Gilroy R."/>
        </authorList>
    </citation>
    <scope>NUCLEOTIDE SEQUENCE</scope>
    <source>
        <strain evidence="1">ChiBcec16_6824</strain>
    </source>
</reference>
<evidence type="ECO:0000313" key="2">
    <source>
        <dbReference type="Proteomes" id="UP000823868"/>
    </source>
</evidence>
<dbReference type="Proteomes" id="UP000823868">
    <property type="component" value="Unassembled WGS sequence"/>
</dbReference>
<dbReference type="Gene3D" id="1.10.1220.10">
    <property type="entry name" value="Met repressor-like"/>
    <property type="match status" value="1"/>
</dbReference>
<dbReference type="EMBL" id="DXDX01000088">
    <property type="protein sequence ID" value="HIY21231.1"/>
    <property type="molecule type" value="Genomic_DNA"/>
</dbReference>
<dbReference type="GO" id="GO:0006355">
    <property type="term" value="P:regulation of DNA-templated transcription"/>
    <property type="evidence" value="ECO:0007669"/>
    <property type="project" value="InterPro"/>
</dbReference>
<name>A0A9D1Y852_9FIRM</name>
<dbReference type="AlphaFoldDB" id="A0A9D1Y852"/>
<sequence>MKQKKEIRITIRLTPEQYETIVSKADTAQMSVSAYVRAAALRHRVVVVDGLGEITHELKGIGRSLNQLAVLCNMGKLGEVHLGDAWQALSQVYLKLQELAAREVR</sequence>